<dbReference type="Gene3D" id="3.40.630.30">
    <property type="match status" value="1"/>
</dbReference>
<proteinExistence type="predicted"/>
<gene>
    <name evidence="2" type="ORF">IMCC3135_29500</name>
</gene>
<evidence type="ECO:0000313" key="2">
    <source>
        <dbReference type="EMBL" id="ASJ75950.1"/>
    </source>
</evidence>
<dbReference type="AlphaFoldDB" id="A0A2Z2P3E7"/>
<organism evidence="2 3">
    <name type="scientific">Granulosicoccus antarcticus IMCC3135</name>
    <dbReference type="NCBI Taxonomy" id="1192854"/>
    <lineage>
        <taxon>Bacteria</taxon>
        <taxon>Pseudomonadati</taxon>
        <taxon>Pseudomonadota</taxon>
        <taxon>Gammaproteobacteria</taxon>
        <taxon>Chromatiales</taxon>
        <taxon>Granulosicoccaceae</taxon>
        <taxon>Granulosicoccus</taxon>
    </lineage>
</organism>
<evidence type="ECO:0000259" key="1">
    <source>
        <dbReference type="PROSITE" id="PS51186"/>
    </source>
</evidence>
<evidence type="ECO:0000313" key="3">
    <source>
        <dbReference type="Proteomes" id="UP000250079"/>
    </source>
</evidence>
<dbReference type="EMBL" id="CP018632">
    <property type="protein sequence ID" value="ASJ75950.1"/>
    <property type="molecule type" value="Genomic_DNA"/>
</dbReference>
<dbReference type="Pfam" id="PF00583">
    <property type="entry name" value="Acetyltransf_1"/>
    <property type="match status" value="1"/>
</dbReference>
<dbReference type="Proteomes" id="UP000250079">
    <property type="component" value="Chromosome"/>
</dbReference>
<dbReference type="InterPro" id="IPR016181">
    <property type="entry name" value="Acyl_CoA_acyltransferase"/>
</dbReference>
<protein>
    <recommendedName>
        <fullName evidence="1">N-acetyltransferase domain-containing protein</fullName>
    </recommendedName>
</protein>
<dbReference type="SUPFAM" id="SSF55729">
    <property type="entry name" value="Acyl-CoA N-acyltransferases (Nat)"/>
    <property type="match status" value="1"/>
</dbReference>
<sequence>MSYPWMLDKPDYGQVVESEGEILGYVGLIYSDRMIGNSVDGFRKERFASMSSWYLDKSLRGRGLGKGLLLATMENSAQTFTIFTNSSKPIGIVKALGYQVLDDERYHWHKSGADSSGIVLTKDVDAISLRATDIQRQLLDDMCSMPVVPIWLEADGRQALLIFSVKSKGENVLWFDLLHTSDPELFTDCAQQLANCLLPDATAVLATDSRLVKLPPEDTIRERLPVARHYLSNTVCPHEIDFLYSELQLLDLKLD</sequence>
<feature type="domain" description="N-acetyltransferase" evidence="1">
    <location>
        <begin position="1"/>
        <end position="125"/>
    </location>
</feature>
<name>A0A2Z2P3E7_9GAMM</name>
<reference evidence="2 3" key="1">
    <citation type="submission" date="2016-12" db="EMBL/GenBank/DDBJ databases">
        <authorList>
            <person name="Song W.-J."/>
            <person name="Kurnit D.M."/>
        </authorList>
    </citation>
    <scope>NUCLEOTIDE SEQUENCE [LARGE SCALE GENOMIC DNA]</scope>
    <source>
        <strain evidence="2 3">IMCC3135</strain>
    </source>
</reference>
<dbReference type="KEGG" id="gai:IMCC3135_29500"/>
<accession>A0A2Z2P3E7</accession>
<keyword evidence="3" id="KW-1185">Reference proteome</keyword>
<dbReference type="GO" id="GO:0016747">
    <property type="term" value="F:acyltransferase activity, transferring groups other than amino-acyl groups"/>
    <property type="evidence" value="ECO:0007669"/>
    <property type="project" value="InterPro"/>
</dbReference>
<dbReference type="InterPro" id="IPR000182">
    <property type="entry name" value="GNAT_dom"/>
</dbReference>
<dbReference type="PROSITE" id="PS51186">
    <property type="entry name" value="GNAT"/>
    <property type="match status" value="1"/>
</dbReference>